<evidence type="ECO:0000256" key="2">
    <source>
        <dbReference type="ARBA" id="ARBA00022801"/>
    </source>
</evidence>
<dbReference type="Gene3D" id="2.40.160.210">
    <property type="entry name" value="Acyl-CoA thioesterase, double hotdog domain"/>
    <property type="match status" value="1"/>
</dbReference>
<name>A0AAU8DNU2_9ACTN</name>
<evidence type="ECO:0000313" key="6">
    <source>
        <dbReference type="EMBL" id="XCG63806.1"/>
    </source>
</evidence>
<dbReference type="Pfam" id="PF02551">
    <property type="entry name" value="Acyl_CoA_thio"/>
    <property type="match status" value="1"/>
</dbReference>
<gene>
    <name evidence="6" type="ORF">ABLG96_00155</name>
</gene>
<feature type="domain" description="Acyl-CoA thioesterase 2 C-terminal" evidence="4">
    <location>
        <begin position="191"/>
        <end position="303"/>
    </location>
</feature>
<keyword evidence="2" id="KW-0378">Hydrolase</keyword>
<dbReference type="InterPro" id="IPR042171">
    <property type="entry name" value="Acyl-CoA_hotdog"/>
</dbReference>
<dbReference type="CDD" id="cd03444">
    <property type="entry name" value="Thioesterase_II_repeat1"/>
    <property type="match status" value="1"/>
</dbReference>
<dbReference type="InterPro" id="IPR029069">
    <property type="entry name" value="HotDog_dom_sf"/>
</dbReference>
<dbReference type="InterPro" id="IPR049449">
    <property type="entry name" value="TesB_ACOT8-like_N"/>
</dbReference>
<dbReference type="Pfam" id="PF13622">
    <property type="entry name" value="4HBT_3"/>
    <property type="match status" value="1"/>
</dbReference>
<organism evidence="6">
    <name type="scientific">Nakamurella sp. A5-74</name>
    <dbReference type="NCBI Taxonomy" id="3158264"/>
    <lineage>
        <taxon>Bacteria</taxon>
        <taxon>Bacillati</taxon>
        <taxon>Actinomycetota</taxon>
        <taxon>Actinomycetes</taxon>
        <taxon>Nakamurellales</taxon>
        <taxon>Nakamurellaceae</taxon>
        <taxon>Nakamurella</taxon>
    </lineage>
</organism>
<evidence type="ECO:0000256" key="3">
    <source>
        <dbReference type="SAM" id="MobiDB-lite"/>
    </source>
</evidence>
<comment type="similarity">
    <text evidence="1">Belongs to the C/M/P thioester hydrolase family.</text>
</comment>
<feature type="domain" description="Acyl-CoA thioesterase-like N-terminal HotDog" evidence="5">
    <location>
        <begin position="54"/>
        <end position="133"/>
    </location>
</feature>
<accession>A0AAU8DNU2</accession>
<dbReference type="SUPFAM" id="SSF54637">
    <property type="entry name" value="Thioesterase/thiol ester dehydrase-isomerase"/>
    <property type="match status" value="2"/>
</dbReference>
<dbReference type="AlphaFoldDB" id="A0AAU8DNU2"/>
<dbReference type="GO" id="GO:0006637">
    <property type="term" value="P:acyl-CoA metabolic process"/>
    <property type="evidence" value="ECO:0007669"/>
    <property type="project" value="InterPro"/>
</dbReference>
<dbReference type="RefSeq" id="WP_353649421.1">
    <property type="nucleotide sequence ID" value="NZ_CP159218.1"/>
</dbReference>
<evidence type="ECO:0000256" key="1">
    <source>
        <dbReference type="ARBA" id="ARBA00006538"/>
    </source>
</evidence>
<feature type="region of interest" description="Disordered" evidence="3">
    <location>
        <begin position="305"/>
        <end position="324"/>
    </location>
</feature>
<feature type="region of interest" description="Disordered" evidence="3">
    <location>
        <begin position="1"/>
        <end position="20"/>
    </location>
</feature>
<dbReference type="PANTHER" id="PTHR11066">
    <property type="entry name" value="ACYL-COA THIOESTERASE"/>
    <property type="match status" value="1"/>
</dbReference>
<dbReference type="EMBL" id="CP159218">
    <property type="protein sequence ID" value="XCG63806.1"/>
    <property type="molecule type" value="Genomic_DNA"/>
</dbReference>
<sequence>MTTDTDPPEHGSGPVAAEAAAPPTAATFLAAIELTATEPVHFDRAFLATTQPCPWPKAYGGDMVAQATTAALRSVAADRALHSMHSYFLRPVEIGAQIRYEVELLRDGRSFSTRQIRAYQADKVVYVGLASFQVLEPGADHHAPMPTGMPDPESLPSAADALVGVPGPAARYWSFGRSFDQRHVTGPIYTGTNGGPTAVQAVWLRPFSRLPDDQQVHTAALAYVCDYTILEPLLRQQGLAWADEGLVTASLDHAMWFHRPARLDDWVLYSQQAVSAQHARGLAVGHLHTRSGELLATVAQEGMIRAPGSAGSSQTRATSESRRP</sequence>
<proteinExistence type="inferred from homology"/>
<evidence type="ECO:0000259" key="5">
    <source>
        <dbReference type="Pfam" id="PF13622"/>
    </source>
</evidence>
<dbReference type="InterPro" id="IPR025652">
    <property type="entry name" value="TesB_C"/>
</dbReference>
<dbReference type="InterPro" id="IPR003703">
    <property type="entry name" value="Acyl_CoA_thio"/>
</dbReference>
<dbReference type="GO" id="GO:0047617">
    <property type="term" value="F:fatty acyl-CoA hydrolase activity"/>
    <property type="evidence" value="ECO:0007669"/>
    <property type="project" value="InterPro"/>
</dbReference>
<dbReference type="CDD" id="cd03445">
    <property type="entry name" value="Thioesterase_II_repeat2"/>
    <property type="match status" value="1"/>
</dbReference>
<reference evidence="6" key="1">
    <citation type="submission" date="2024-05" db="EMBL/GenBank/DDBJ databases">
        <authorList>
            <person name="Cai S.Y."/>
            <person name="Jin L.M."/>
            <person name="Li H.R."/>
        </authorList>
    </citation>
    <scope>NUCLEOTIDE SEQUENCE</scope>
    <source>
        <strain evidence="6">A5-74</strain>
    </source>
</reference>
<dbReference type="PANTHER" id="PTHR11066:SF34">
    <property type="entry name" value="ACYL-COENZYME A THIOESTERASE 8"/>
    <property type="match status" value="1"/>
</dbReference>
<evidence type="ECO:0000259" key="4">
    <source>
        <dbReference type="Pfam" id="PF02551"/>
    </source>
</evidence>
<protein>
    <submittedName>
        <fullName evidence="6">Acyl-CoA thioesterase domain-containing protein</fullName>
    </submittedName>
</protein>
<dbReference type="GO" id="GO:0009062">
    <property type="term" value="P:fatty acid catabolic process"/>
    <property type="evidence" value="ECO:0007669"/>
    <property type="project" value="TreeGrafter"/>
</dbReference>